<evidence type="ECO:0000259" key="1">
    <source>
        <dbReference type="PROSITE" id="PS51358"/>
    </source>
</evidence>
<accession>A0A9Q4PVB9</accession>
<dbReference type="Proteomes" id="UP001143747">
    <property type="component" value="Unassembled WGS sequence"/>
</dbReference>
<dbReference type="Pfam" id="PF01798">
    <property type="entry name" value="Nop"/>
    <property type="match status" value="1"/>
</dbReference>
<dbReference type="Gene3D" id="1.10.287.4070">
    <property type="match status" value="1"/>
</dbReference>
<name>A0A9Q4PVB9_9EURY</name>
<dbReference type="Gene3D" id="1.10.246.90">
    <property type="entry name" value="Nop domain"/>
    <property type="match status" value="1"/>
</dbReference>
<feature type="domain" description="Nop" evidence="1">
    <location>
        <begin position="169"/>
        <end position="283"/>
    </location>
</feature>
<dbReference type="SUPFAM" id="SSF89124">
    <property type="entry name" value="Nop domain"/>
    <property type="match status" value="1"/>
</dbReference>
<dbReference type="PANTHER" id="PTHR10894:SF0">
    <property type="entry name" value="NUCLEOLAR PROTEIN 56"/>
    <property type="match status" value="1"/>
</dbReference>
<reference evidence="2" key="1">
    <citation type="submission" date="2022-01" db="EMBL/GenBank/DDBJ databases">
        <title>Draft genome of Methanogenium marinum DSM 15558.</title>
        <authorList>
            <person name="Chen S.-C."/>
            <person name="You Y.-T."/>
        </authorList>
    </citation>
    <scope>NUCLEOTIDE SEQUENCE</scope>
    <source>
        <strain evidence="2">DSM 15558</strain>
    </source>
</reference>
<sequence length="285" mass="31451">MRSYWFGDIDDGVCTPAQGDEDRILERCDTIRGKVDTGFVPVSVKEACDCGFFADREEYLAKLRNVTIRDARRKIVAAFSEGDAELIQMVRMLDEIDEVVNLLTEKAVEWYLVKKPGFSRKYKSLSAKRMIGVIKKEKGPLGRICGEIDALSDHRVALMHDVSKRTDAVMPNCSNLVGGLVAARLMERAGGLSVLAGMPASTIQVLGAEGALFSHLRAGSPPPKHGIIFQHRRVHNAPRNVRGKVSRAVAGKLAIAAKIDYYRGELDPAFIEKAQERIDTVGEKE</sequence>
<dbReference type="PANTHER" id="PTHR10894">
    <property type="entry name" value="NUCLEOLAR PROTEIN 5 NUCLEOLAR PROTEIN NOP5 NOP58"/>
    <property type="match status" value="1"/>
</dbReference>
<dbReference type="InterPro" id="IPR036070">
    <property type="entry name" value="Nop_dom_sf"/>
</dbReference>
<evidence type="ECO:0000313" key="3">
    <source>
        <dbReference type="Proteomes" id="UP001143747"/>
    </source>
</evidence>
<dbReference type="InterPro" id="IPR042239">
    <property type="entry name" value="Nop_C"/>
</dbReference>
<proteinExistence type="predicted"/>
<organism evidence="2 3">
    <name type="scientific">Methanogenium marinum</name>
    <dbReference type="NCBI Taxonomy" id="348610"/>
    <lineage>
        <taxon>Archaea</taxon>
        <taxon>Methanobacteriati</taxon>
        <taxon>Methanobacteriota</taxon>
        <taxon>Stenosarchaea group</taxon>
        <taxon>Methanomicrobia</taxon>
        <taxon>Methanomicrobiales</taxon>
        <taxon>Methanomicrobiaceae</taxon>
        <taxon>Methanogenium</taxon>
    </lineage>
</organism>
<keyword evidence="3" id="KW-1185">Reference proteome</keyword>
<comment type="caution">
    <text evidence="2">The sequence shown here is derived from an EMBL/GenBank/DDBJ whole genome shotgun (WGS) entry which is preliminary data.</text>
</comment>
<dbReference type="AlphaFoldDB" id="A0A9Q4PVB9"/>
<dbReference type="EMBL" id="JAKELO010000002">
    <property type="protein sequence ID" value="MDE4907855.1"/>
    <property type="molecule type" value="Genomic_DNA"/>
</dbReference>
<dbReference type="RefSeq" id="WP_274924500.1">
    <property type="nucleotide sequence ID" value="NZ_JAKELO010000002.1"/>
</dbReference>
<dbReference type="PROSITE" id="PS51358">
    <property type="entry name" value="NOP"/>
    <property type="match status" value="1"/>
</dbReference>
<gene>
    <name evidence="2" type="ORF">L0665_04420</name>
</gene>
<dbReference type="InterPro" id="IPR045056">
    <property type="entry name" value="Nop56/Nop58"/>
</dbReference>
<dbReference type="InterPro" id="IPR002687">
    <property type="entry name" value="Nop_dom"/>
</dbReference>
<evidence type="ECO:0000313" key="2">
    <source>
        <dbReference type="EMBL" id="MDE4907855.1"/>
    </source>
</evidence>
<dbReference type="GO" id="GO:0031428">
    <property type="term" value="C:box C/D methylation guide snoRNP complex"/>
    <property type="evidence" value="ECO:0007669"/>
    <property type="project" value="InterPro"/>
</dbReference>
<dbReference type="GO" id="GO:0030515">
    <property type="term" value="F:snoRNA binding"/>
    <property type="evidence" value="ECO:0007669"/>
    <property type="project" value="InterPro"/>
</dbReference>
<protein>
    <submittedName>
        <fullName evidence="2">RNA-processing protein</fullName>
    </submittedName>
</protein>